<accession>A0AAE3VG11</accession>
<dbReference type="SUPFAM" id="SSF54534">
    <property type="entry name" value="FKBP-like"/>
    <property type="match status" value="1"/>
</dbReference>
<evidence type="ECO:0000256" key="1">
    <source>
        <dbReference type="PROSITE-ProRule" id="PRU00278"/>
    </source>
</evidence>
<gene>
    <name evidence="5" type="ORF">J3R75_001802</name>
</gene>
<feature type="chain" id="PRO_5042208678" evidence="3">
    <location>
        <begin position="22"/>
        <end position="360"/>
    </location>
</feature>
<keyword evidence="1 5" id="KW-0413">Isomerase</keyword>
<dbReference type="SUPFAM" id="SSF109998">
    <property type="entry name" value="Triger factor/SurA peptide-binding domain-like"/>
    <property type="match status" value="1"/>
</dbReference>
<feature type="domain" description="PpiC" evidence="4">
    <location>
        <begin position="198"/>
        <end position="299"/>
    </location>
</feature>
<evidence type="ECO:0000259" key="4">
    <source>
        <dbReference type="PROSITE" id="PS50198"/>
    </source>
</evidence>
<dbReference type="AlphaFoldDB" id="A0AAE3VG11"/>
<evidence type="ECO:0000313" key="5">
    <source>
        <dbReference type="EMBL" id="MDQ0289695.1"/>
    </source>
</evidence>
<keyword evidence="3" id="KW-0732">Signal</keyword>
<dbReference type="PROSITE" id="PS01096">
    <property type="entry name" value="PPIC_PPIASE_1"/>
    <property type="match status" value="1"/>
</dbReference>
<feature type="region of interest" description="Disordered" evidence="2">
    <location>
        <begin position="244"/>
        <end position="264"/>
    </location>
</feature>
<dbReference type="InterPro" id="IPR000297">
    <property type="entry name" value="PPIase_PpiC"/>
</dbReference>
<dbReference type="PANTHER" id="PTHR47245">
    <property type="entry name" value="PEPTIDYLPROLYL ISOMERASE"/>
    <property type="match status" value="1"/>
</dbReference>
<keyword evidence="1" id="KW-0697">Rotamase</keyword>
<dbReference type="EMBL" id="JAUSVL010000001">
    <property type="protein sequence ID" value="MDQ0289695.1"/>
    <property type="molecule type" value="Genomic_DNA"/>
</dbReference>
<dbReference type="InterPro" id="IPR023058">
    <property type="entry name" value="PPIase_PpiC_CS"/>
</dbReference>
<comment type="caution">
    <text evidence="5">The sequence shown here is derived from an EMBL/GenBank/DDBJ whole genome shotgun (WGS) entry which is preliminary data.</text>
</comment>
<sequence length="360" mass="38611">MIRKPLSIIIASAVISLPLFAQNDAPPPPPPAPADAVAVPAAPAVDPAIQADKLLAVIPDVVATYDENGKVTGDDIRQIIRPQLMMALQQGQDIPEAEIATFAFHLAESVVAQKLMIAEAAKQGIMPDTAKVKAELDGIKAERGEEVYKQIIAANGVSEEELIKRVAESQTVKDLIDKRTGVTEADAQKFYDDNAAQFTEYHAAHILAKFPDGASDADKAAAKKKIEDLKAQLDKGGDFAALAKEKSDCPSKEQGGDLGAFRPGQMVKPFEDAMKSLKDGEVSGPVETQFGYHLIKAGATNVQAFADVKDSITQSLQQEKGQEVFANYAKELREAHNVKMLIAEPPPAMPMQVPAPMPQQ</sequence>
<dbReference type="PANTHER" id="PTHR47245:SF2">
    <property type="entry name" value="PEPTIDYL-PROLYL CIS-TRANS ISOMERASE HP_0175-RELATED"/>
    <property type="match status" value="1"/>
</dbReference>
<dbReference type="InterPro" id="IPR046357">
    <property type="entry name" value="PPIase_dom_sf"/>
</dbReference>
<feature type="signal peptide" evidence="3">
    <location>
        <begin position="1"/>
        <end position="21"/>
    </location>
</feature>
<dbReference type="Gene3D" id="3.10.50.40">
    <property type="match status" value="1"/>
</dbReference>
<feature type="compositionally biased region" description="Basic and acidic residues" evidence="2">
    <location>
        <begin position="244"/>
        <end position="255"/>
    </location>
</feature>
<reference evidence="5" key="1">
    <citation type="submission" date="2023-07" db="EMBL/GenBank/DDBJ databases">
        <title>Genomic Encyclopedia of Type Strains, Phase IV (KMG-IV): sequencing the most valuable type-strain genomes for metagenomic binning, comparative biology and taxonomic classification.</title>
        <authorList>
            <person name="Goeker M."/>
        </authorList>
    </citation>
    <scope>NUCLEOTIDE SEQUENCE</scope>
    <source>
        <strain evidence="5">DSM 24202</strain>
    </source>
</reference>
<dbReference type="InterPro" id="IPR027304">
    <property type="entry name" value="Trigger_fact/SurA_dom_sf"/>
</dbReference>
<evidence type="ECO:0000313" key="6">
    <source>
        <dbReference type="Proteomes" id="UP001238163"/>
    </source>
</evidence>
<dbReference type="PROSITE" id="PS50198">
    <property type="entry name" value="PPIC_PPIASE_2"/>
    <property type="match status" value="1"/>
</dbReference>
<keyword evidence="6" id="KW-1185">Reference proteome</keyword>
<organism evidence="5 6">
    <name type="scientific">Oligosphaera ethanolica</name>
    <dbReference type="NCBI Taxonomy" id="760260"/>
    <lineage>
        <taxon>Bacteria</taxon>
        <taxon>Pseudomonadati</taxon>
        <taxon>Lentisphaerota</taxon>
        <taxon>Oligosphaeria</taxon>
        <taxon>Oligosphaerales</taxon>
        <taxon>Oligosphaeraceae</taxon>
        <taxon>Oligosphaera</taxon>
    </lineage>
</organism>
<name>A0AAE3VG11_9BACT</name>
<dbReference type="GO" id="GO:0003755">
    <property type="term" value="F:peptidyl-prolyl cis-trans isomerase activity"/>
    <property type="evidence" value="ECO:0007669"/>
    <property type="project" value="UniProtKB-KW"/>
</dbReference>
<evidence type="ECO:0000256" key="3">
    <source>
        <dbReference type="SAM" id="SignalP"/>
    </source>
</evidence>
<dbReference type="RefSeq" id="WP_370882366.1">
    <property type="nucleotide sequence ID" value="NZ_JAUSVL010000001.1"/>
</dbReference>
<dbReference type="Gene3D" id="1.10.4030.10">
    <property type="entry name" value="Porin chaperone SurA, peptide-binding domain"/>
    <property type="match status" value="1"/>
</dbReference>
<dbReference type="Proteomes" id="UP001238163">
    <property type="component" value="Unassembled WGS sequence"/>
</dbReference>
<dbReference type="InterPro" id="IPR050245">
    <property type="entry name" value="PrsA_foldase"/>
</dbReference>
<evidence type="ECO:0000256" key="2">
    <source>
        <dbReference type="SAM" id="MobiDB-lite"/>
    </source>
</evidence>
<proteinExistence type="predicted"/>
<dbReference type="Pfam" id="PF00639">
    <property type="entry name" value="Rotamase"/>
    <property type="match status" value="1"/>
</dbReference>
<protein>
    <submittedName>
        <fullName evidence="5">Parvulin-like peptidyl-prolyl isomerase</fullName>
    </submittedName>
</protein>